<name>A0A1I5ZDS7_9BACT</name>
<gene>
    <name evidence="1" type="ORF">SAMN05444277_12011</name>
</gene>
<dbReference type="SMART" id="SM00028">
    <property type="entry name" value="TPR"/>
    <property type="match status" value="2"/>
</dbReference>
<keyword evidence="2" id="KW-1185">Reference proteome</keyword>
<dbReference type="AlphaFoldDB" id="A0A1I5ZDS7"/>
<dbReference type="SUPFAM" id="SSF48452">
    <property type="entry name" value="TPR-like"/>
    <property type="match status" value="1"/>
</dbReference>
<dbReference type="RefSeq" id="WP_090663176.1">
    <property type="nucleotide sequence ID" value="NZ_FOXQ01000020.1"/>
</dbReference>
<evidence type="ECO:0000313" key="2">
    <source>
        <dbReference type="Proteomes" id="UP000199031"/>
    </source>
</evidence>
<dbReference type="InterPro" id="IPR019734">
    <property type="entry name" value="TPR_rpt"/>
</dbReference>
<sequence>MGRIEKLQELLQQMPDDSFLRHALALEYIKLNNDKDAKALFEAVLKNEPGYVGSYYHLGKLLERNGETALAIEWYEKGMQQAKAANDQHAYNELQAAYEDLVY</sequence>
<reference evidence="1 2" key="1">
    <citation type="submission" date="2016-10" db="EMBL/GenBank/DDBJ databases">
        <authorList>
            <person name="de Groot N.N."/>
        </authorList>
    </citation>
    <scope>NUCLEOTIDE SEQUENCE [LARGE SCALE GENOMIC DNA]</scope>
    <source>
        <strain evidence="1 2">DSM 28286</strain>
    </source>
</reference>
<accession>A0A1I5ZDS7</accession>
<evidence type="ECO:0000313" key="1">
    <source>
        <dbReference type="EMBL" id="SFQ54598.1"/>
    </source>
</evidence>
<dbReference type="Pfam" id="PF13432">
    <property type="entry name" value="TPR_16"/>
    <property type="match status" value="1"/>
</dbReference>
<organism evidence="1 2">
    <name type="scientific">Parafilimonas terrae</name>
    <dbReference type="NCBI Taxonomy" id="1465490"/>
    <lineage>
        <taxon>Bacteria</taxon>
        <taxon>Pseudomonadati</taxon>
        <taxon>Bacteroidota</taxon>
        <taxon>Chitinophagia</taxon>
        <taxon>Chitinophagales</taxon>
        <taxon>Chitinophagaceae</taxon>
        <taxon>Parafilimonas</taxon>
    </lineage>
</organism>
<dbReference type="STRING" id="1465490.SAMN05444277_12011"/>
<dbReference type="Gene3D" id="1.25.40.10">
    <property type="entry name" value="Tetratricopeptide repeat domain"/>
    <property type="match status" value="1"/>
</dbReference>
<dbReference type="OrthoDB" id="1524733at2"/>
<proteinExistence type="predicted"/>
<dbReference type="Proteomes" id="UP000199031">
    <property type="component" value="Unassembled WGS sequence"/>
</dbReference>
<dbReference type="EMBL" id="FOXQ01000020">
    <property type="protein sequence ID" value="SFQ54598.1"/>
    <property type="molecule type" value="Genomic_DNA"/>
</dbReference>
<protein>
    <submittedName>
        <fullName evidence="1">Tetratricopeptide repeat-containing protein</fullName>
    </submittedName>
</protein>
<dbReference type="InterPro" id="IPR011990">
    <property type="entry name" value="TPR-like_helical_dom_sf"/>
</dbReference>